<sequence>MREDLRQELKAFQLDFERGEGLVMKHLLERDICVSFLKEQMVNWGAPNIVVAASMFSKRYALMVASSSLYTLALHNKAMHLPIHKVSWNSEGKLYLSNSARIVQDLKDQDRTESRYELFYTLFSENITPMIANLQEVSRIKSAILWENIAVRINSIYRKMLARDLDAATIERIYQDFEYLKYADGALFHLNTNPLTSFLKIGIDLEENPLRKTCCLFHQLDKNRPEKKCCLNCPLI</sequence>
<dbReference type="InterPro" id="IPR022770">
    <property type="entry name" value="IucA/IucC-like_C"/>
</dbReference>
<evidence type="ECO:0000259" key="1">
    <source>
        <dbReference type="Pfam" id="PF06276"/>
    </source>
</evidence>
<evidence type="ECO:0000313" key="2">
    <source>
        <dbReference type="EMBL" id="RCW76862.1"/>
    </source>
</evidence>
<accession>A0A368Y9I2</accession>
<comment type="caution">
    <text evidence="2">The sequence shown here is derived from an EMBL/GenBank/DDBJ whole genome shotgun (WGS) entry which is preliminary data.</text>
</comment>
<dbReference type="GO" id="GO:0003824">
    <property type="term" value="F:catalytic activity"/>
    <property type="evidence" value="ECO:0007669"/>
    <property type="project" value="UniProtKB-ARBA"/>
</dbReference>
<keyword evidence="3" id="KW-1185">Reference proteome</keyword>
<dbReference type="Pfam" id="PF06276">
    <property type="entry name" value="FhuF"/>
    <property type="match status" value="1"/>
</dbReference>
<name>A0A368Y9I2_9BACI</name>
<feature type="domain" description="Aerobactin siderophore biosynthesis IucA/IucC-like C-terminal" evidence="1">
    <location>
        <begin position="101"/>
        <end position="167"/>
    </location>
</feature>
<proteinExistence type="predicted"/>
<organism evidence="2 3">
    <name type="scientific">Saliterribacillus persicus</name>
    <dbReference type="NCBI Taxonomy" id="930114"/>
    <lineage>
        <taxon>Bacteria</taxon>
        <taxon>Bacillati</taxon>
        <taxon>Bacillota</taxon>
        <taxon>Bacilli</taxon>
        <taxon>Bacillales</taxon>
        <taxon>Bacillaceae</taxon>
        <taxon>Saliterribacillus</taxon>
    </lineage>
</organism>
<dbReference type="Proteomes" id="UP000252585">
    <property type="component" value="Unassembled WGS sequence"/>
</dbReference>
<reference evidence="2 3" key="1">
    <citation type="submission" date="2018-07" db="EMBL/GenBank/DDBJ databases">
        <title>Genomic Encyclopedia of Type Strains, Phase IV (KMG-IV): sequencing the most valuable type-strain genomes for metagenomic binning, comparative biology and taxonomic classification.</title>
        <authorList>
            <person name="Goeker M."/>
        </authorList>
    </citation>
    <scope>NUCLEOTIDE SEQUENCE [LARGE SCALE GENOMIC DNA]</scope>
    <source>
        <strain evidence="2 3">DSM 27696</strain>
    </source>
</reference>
<gene>
    <name evidence="2" type="ORF">DFR57_102137</name>
</gene>
<evidence type="ECO:0000313" key="3">
    <source>
        <dbReference type="Proteomes" id="UP000252585"/>
    </source>
</evidence>
<protein>
    <submittedName>
        <fullName evidence="2">Ferric iron reductase protein FhuF</fullName>
    </submittedName>
</protein>
<dbReference type="EMBL" id="QPJJ01000002">
    <property type="protein sequence ID" value="RCW76862.1"/>
    <property type="molecule type" value="Genomic_DNA"/>
</dbReference>
<dbReference type="AlphaFoldDB" id="A0A368Y9I2"/>